<keyword evidence="5" id="KW-1185">Reference proteome</keyword>
<dbReference type="GO" id="GO:0016491">
    <property type="term" value="F:oxidoreductase activity"/>
    <property type="evidence" value="ECO:0007669"/>
    <property type="project" value="UniProtKB-KW"/>
</dbReference>
<evidence type="ECO:0000313" key="5">
    <source>
        <dbReference type="Proteomes" id="UP000609849"/>
    </source>
</evidence>
<sequence>MILVLGGTSDSLEICSELNKIFNLKYTLSVTTEYGRDLALGYARNVILGKLTKDDMKKFIKENKVKQIIDATHPYAIEVSKNAIECSKESNIEYIRYERKSLIDGITYPNIYVVDTIEEACEIANQKGNNIFIGTGSKNLDKYVELIKNKKLIARVLPTSEVIKNCEDLGLNGDNIIAMKGPFSKTINMEMYKQYKIDLVITKESGVAGGFLEKVDAADILDIPVVIIKRETIDYPKVINDVKEIRNFIMI</sequence>
<keyword evidence="3 4" id="KW-0560">Oxidoreductase</keyword>
<dbReference type="PANTHER" id="PTHR36925:SF1">
    <property type="entry name" value="COBALT-PRECORRIN-6A REDUCTASE"/>
    <property type="match status" value="1"/>
</dbReference>
<dbReference type="Pfam" id="PF02571">
    <property type="entry name" value="CbiJ"/>
    <property type="match status" value="1"/>
</dbReference>
<dbReference type="InterPro" id="IPR003723">
    <property type="entry name" value="Precorrin-6x_reduct"/>
</dbReference>
<dbReference type="RefSeq" id="WP_153972918.1">
    <property type="nucleotide sequence ID" value="NZ_JACRWE010000013.1"/>
</dbReference>
<dbReference type="NCBIfam" id="TIGR00715">
    <property type="entry name" value="precor6x_red"/>
    <property type="match status" value="1"/>
</dbReference>
<evidence type="ECO:0000256" key="2">
    <source>
        <dbReference type="ARBA" id="ARBA00022573"/>
    </source>
</evidence>
<proteinExistence type="predicted"/>
<evidence type="ECO:0000256" key="1">
    <source>
        <dbReference type="ARBA" id="ARBA00004953"/>
    </source>
</evidence>
<dbReference type="NCBIfam" id="NF005970">
    <property type="entry name" value="PRK08057.1-4"/>
    <property type="match status" value="1"/>
</dbReference>
<protein>
    <submittedName>
        <fullName evidence="4">Cobalt-precorrin-6A reductase</fullName>
        <ecNumber evidence="4">1.3.1.106</ecNumber>
    </submittedName>
</protein>
<gene>
    <name evidence="4" type="ORF">H8923_16115</name>
</gene>
<comment type="caution">
    <text evidence="4">The sequence shown here is derived from an EMBL/GenBank/DDBJ whole genome shotgun (WGS) entry which is preliminary data.</text>
</comment>
<evidence type="ECO:0000256" key="3">
    <source>
        <dbReference type="ARBA" id="ARBA00023002"/>
    </source>
</evidence>
<comment type="pathway">
    <text evidence="1">Cofactor biosynthesis; adenosylcobalamin biosynthesis.</text>
</comment>
<organism evidence="4 5">
    <name type="scientific">Romboutsia faecis</name>
    <dbReference type="NCBI Taxonomy" id="2764597"/>
    <lineage>
        <taxon>Bacteria</taxon>
        <taxon>Bacillati</taxon>
        <taxon>Bacillota</taxon>
        <taxon>Clostridia</taxon>
        <taxon>Peptostreptococcales</taxon>
        <taxon>Peptostreptococcaceae</taxon>
        <taxon>Romboutsia</taxon>
    </lineage>
</organism>
<accession>A0ABR7JTN5</accession>
<evidence type="ECO:0000313" key="4">
    <source>
        <dbReference type="EMBL" id="MBC5998277.1"/>
    </source>
</evidence>
<dbReference type="EMBL" id="JACRWE010000013">
    <property type="protein sequence ID" value="MBC5998277.1"/>
    <property type="molecule type" value="Genomic_DNA"/>
</dbReference>
<reference evidence="4 5" key="1">
    <citation type="submission" date="2020-08" db="EMBL/GenBank/DDBJ databases">
        <authorList>
            <person name="Liu C."/>
            <person name="Sun Q."/>
        </authorList>
    </citation>
    <scope>NUCLEOTIDE SEQUENCE [LARGE SCALE GENOMIC DNA]</scope>
    <source>
        <strain evidence="4 5">NSJ-18</strain>
    </source>
</reference>
<name>A0ABR7JTN5_9FIRM</name>
<dbReference type="PROSITE" id="PS51014">
    <property type="entry name" value="COBK_CBIJ"/>
    <property type="match status" value="1"/>
</dbReference>
<keyword evidence="2" id="KW-0169">Cobalamin biosynthesis</keyword>
<dbReference type="PANTHER" id="PTHR36925">
    <property type="entry name" value="COBALT-PRECORRIN-6A REDUCTASE"/>
    <property type="match status" value="1"/>
</dbReference>
<dbReference type="EC" id="1.3.1.106" evidence="4"/>
<dbReference type="Proteomes" id="UP000609849">
    <property type="component" value="Unassembled WGS sequence"/>
</dbReference>